<dbReference type="PROSITE" id="PS00455">
    <property type="entry name" value="AMP_BINDING"/>
    <property type="match status" value="1"/>
</dbReference>
<name>A0A1I8MD73_MUSDO</name>
<dbReference type="Pfam" id="PF13193">
    <property type="entry name" value="AMP-binding_C"/>
    <property type="match status" value="1"/>
</dbReference>
<reference evidence="6" key="1">
    <citation type="submission" date="2020-05" db="UniProtKB">
        <authorList>
            <consortium name="EnsemblMetazoa"/>
        </authorList>
    </citation>
    <scope>IDENTIFICATION</scope>
    <source>
        <strain evidence="6">Aabys</strain>
    </source>
</reference>
<feature type="domain" description="AMP-dependent synthetase/ligase" evidence="4">
    <location>
        <begin position="2"/>
        <end position="128"/>
    </location>
</feature>
<protein>
    <recommendedName>
        <fullName evidence="7">AMP-binding enzyme</fullName>
    </recommendedName>
</protein>
<dbReference type="InterPro" id="IPR045851">
    <property type="entry name" value="AMP-bd_C_sf"/>
</dbReference>
<dbReference type="EnsemblMetazoa" id="MDOA003706-RB">
    <property type="protein sequence ID" value="MDOA003706-PB"/>
    <property type="gene ID" value="MDOA003706"/>
</dbReference>
<dbReference type="GO" id="GO:0004467">
    <property type="term" value="F:long-chain fatty acid-CoA ligase activity"/>
    <property type="evidence" value="ECO:0007669"/>
    <property type="project" value="TreeGrafter"/>
</dbReference>
<dbReference type="VEuPathDB" id="VectorBase:MDOA003706"/>
<proteinExistence type="inferred from homology"/>
<dbReference type="PANTHER" id="PTHR24096">
    <property type="entry name" value="LONG-CHAIN-FATTY-ACID--COA LIGASE"/>
    <property type="match status" value="1"/>
</dbReference>
<comment type="similarity">
    <text evidence="2">Belongs to the ATP-dependent AMP-binding enzyme family.</text>
</comment>
<evidence type="ECO:0000256" key="3">
    <source>
        <dbReference type="ARBA" id="ARBA00023140"/>
    </source>
</evidence>
<dbReference type="InterPro" id="IPR000873">
    <property type="entry name" value="AMP-dep_synth/lig_dom"/>
</dbReference>
<evidence type="ECO:0000313" key="6">
    <source>
        <dbReference type="EnsemblMetazoa" id="MDOA003706-PB"/>
    </source>
</evidence>
<dbReference type="GO" id="GO:0005777">
    <property type="term" value="C:peroxisome"/>
    <property type="evidence" value="ECO:0007669"/>
    <property type="project" value="UniProtKB-SubCell"/>
</dbReference>
<organism evidence="6">
    <name type="scientific">Musca domestica</name>
    <name type="common">House fly</name>
    <dbReference type="NCBI Taxonomy" id="7370"/>
    <lineage>
        <taxon>Eukaryota</taxon>
        <taxon>Metazoa</taxon>
        <taxon>Ecdysozoa</taxon>
        <taxon>Arthropoda</taxon>
        <taxon>Hexapoda</taxon>
        <taxon>Insecta</taxon>
        <taxon>Pterygota</taxon>
        <taxon>Neoptera</taxon>
        <taxon>Endopterygota</taxon>
        <taxon>Diptera</taxon>
        <taxon>Brachycera</taxon>
        <taxon>Muscomorpha</taxon>
        <taxon>Muscoidea</taxon>
        <taxon>Muscidae</taxon>
        <taxon>Musca</taxon>
    </lineage>
</organism>
<evidence type="ECO:0000256" key="2">
    <source>
        <dbReference type="ARBA" id="ARBA00006432"/>
    </source>
</evidence>
<dbReference type="Gene3D" id="3.30.300.30">
    <property type="match status" value="1"/>
</dbReference>
<sequence>MRHDDIVGIAARNTTYLTSVALGCFFNCTPFHGVNPSYQEDALSHCFGITKPSVIFCDGRDYEKIKNATKSFKPDIYTISEHIEGVPSILELLEPNPKEHFYQPEKLTLGADQTVCIMCSSGTTGLPKRPDSEDIIYTSTALDWMSGLMITLFNIYMCCTRVITRQPFTPEHFIGLVKKYKITNVTISPVQAVALRECPLFTTENVSTIKLLNCGGGYISKQTLAQIQNTLPRSMICFGYGLTEAGGVSGYFGLERGNSVGKLVPNIRLRIVDDSGRNLGPNESGEIWVNYPYHWAGYYGNPIETQRIYDSLGWFHTGDLGYMDEDGFLYVKDRKKDILKYQGLHFWPGEIENVVRELTEVLDCCVVGIYDERFGEVPGALVVKKKGGNVTAEHIVNHVKTRLPEQQKQLHNGVYFVDSLPHNNNGKILKREARDIFKKLMKEKQTLDR</sequence>
<dbReference type="PANTHER" id="PTHR24096:SF353">
    <property type="entry name" value="GH16244P-RELATED"/>
    <property type="match status" value="1"/>
</dbReference>
<comment type="subcellular location">
    <subcellularLocation>
        <location evidence="1">Peroxisome</location>
    </subcellularLocation>
</comment>
<evidence type="ECO:0000259" key="5">
    <source>
        <dbReference type="Pfam" id="PF13193"/>
    </source>
</evidence>
<dbReference type="FunFam" id="3.30.300.30:FF:000007">
    <property type="entry name" value="4-coumarate--CoA ligase 2"/>
    <property type="match status" value="1"/>
</dbReference>
<dbReference type="GO" id="GO:0046949">
    <property type="term" value="P:fatty-acyl-CoA biosynthetic process"/>
    <property type="evidence" value="ECO:0007669"/>
    <property type="project" value="TreeGrafter"/>
</dbReference>
<evidence type="ECO:0000259" key="4">
    <source>
        <dbReference type="Pfam" id="PF00501"/>
    </source>
</evidence>
<dbReference type="Pfam" id="PF00501">
    <property type="entry name" value="AMP-binding"/>
    <property type="match status" value="2"/>
</dbReference>
<feature type="domain" description="AMP-dependent synthetase/ligase" evidence="4">
    <location>
        <begin position="133"/>
        <end position="299"/>
    </location>
</feature>
<dbReference type="CDD" id="cd05911">
    <property type="entry name" value="Firefly_Luc_like"/>
    <property type="match status" value="1"/>
</dbReference>
<dbReference type="InterPro" id="IPR020845">
    <property type="entry name" value="AMP-binding_CS"/>
</dbReference>
<evidence type="ECO:0008006" key="7">
    <source>
        <dbReference type="Google" id="ProtNLM"/>
    </source>
</evidence>
<feature type="domain" description="AMP-binding enzyme C-terminal" evidence="5">
    <location>
        <begin position="350"/>
        <end position="427"/>
    </location>
</feature>
<dbReference type="PROSITE" id="PS51257">
    <property type="entry name" value="PROKAR_LIPOPROTEIN"/>
    <property type="match status" value="1"/>
</dbReference>
<accession>A0A1I8MD73</accession>
<keyword evidence="3" id="KW-0576">Peroxisome</keyword>
<dbReference type="FunFam" id="3.40.50.12780:FF:000025">
    <property type="entry name" value="luciferin 4-monooxygenase"/>
    <property type="match status" value="1"/>
</dbReference>
<dbReference type="Gene3D" id="2.30.38.10">
    <property type="entry name" value="Luciferase, Domain 3"/>
    <property type="match status" value="1"/>
</dbReference>
<dbReference type="InterPro" id="IPR025110">
    <property type="entry name" value="AMP-bd_C"/>
</dbReference>
<dbReference type="Gene3D" id="3.40.50.980">
    <property type="match status" value="2"/>
</dbReference>
<dbReference type="AlphaFoldDB" id="A0A1I8MD73"/>
<dbReference type="VEuPathDB" id="VectorBase:MDOMA2_008594"/>
<dbReference type="SUPFAM" id="SSF56801">
    <property type="entry name" value="Acetyl-CoA synthetase-like"/>
    <property type="match status" value="1"/>
</dbReference>
<evidence type="ECO:0000256" key="1">
    <source>
        <dbReference type="ARBA" id="ARBA00004275"/>
    </source>
</evidence>
<dbReference type="STRING" id="7370.A0A1I8MD73"/>